<reference evidence="1 2" key="1">
    <citation type="journal article" date="2018" name="Front. Plant Sci.">
        <title>Red Clover (Trifolium pratense) and Zigzag Clover (T. medium) - A Picture of Genomic Similarities and Differences.</title>
        <authorList>
            <person name="Dluhosova J."/>
            <person name="Istvanek J."/>
            <person name="Nedelnik J."/>
            <person name="Repkova J."/>
        </authorList>
    </citation>
    <scope>NUCLEOTIDE SEQUENCE [LARGE SCALE GENOMIC DNA]</scope>
    <source>
        <strain evidence="2">cv. 10/8</strain>
        <tissue evidence="1">Leaf</tissue>
    </source>
</reference>
<keyword evidence="1" id="KW-0695">RNA-directed DNA polymerase</keyword>
<organism evidence="1 2">
    <name type="scientific">Trifolium medium</name>
    <dbReference type="NCBI Taxonomy" id="97028"/>
    <lineage>
        <taxon>Eukaryota</taxon>
        <taxon>Viridiplantae</taxon>
        <taxon>Streptophyta</taxon>
        <taxon>Embryophyta</taxon>
        <taxon>Tracheophyta</taxon>
        <taxon>Spermatophyta</taxon>
        <taxon>Magnoliopsida</taxon>
        <taxon>eudicotyledons</taxon>
        <taxon>Gunneridae</taxon>
        <taxon>Pentapetalae</taxon>
        <taxon>rosids</taxon>
        <taxon>fabids</taxon>
        <taxon>Fabales</taxon>
        <taxon>Fabaceae</taxon>
        <taxon>Papilionoideae</taxon>
        <taxon>50 kb inversion clade</taxon>
        <taxon>NPAAA clade</taxon>
        <taxon>Hologalegina</taxon>
        <taxon>IRL clade</taxon>
        <taxon>Trifolieae</taxon>
        <taxon>Trifolium</taxon>
    </lineage>
</organism>
<dbReference type="PANTHER" id="PTHR33116:SF86">
    <property type="entry name" value="REVERSE TRANSCRIPTASE DOMAIN-CONTAINING PROTEIN"/>
    <property type="match status" value="1"/>
</dbReference>
<sequence>MSKSEVFFSRNISYTAQQDLAGILQVRHVLGTGTYLGLPSMIGRSKKATFSFIKDRIWRRINSWRGRSLSKAGKEVMIKSVLQAIPSYIMSIYTIPSTTICEIERMINGFWWGGGGGHHNKGIRWMAWDRLTPPKSQGGLGFRDFQAFNQAMIAKQCWNILQNPDSLVSQVFKARWIIGDGSKINVMKDPWIRKGASKWVCAPQAS</sequence>
<protein>
    <submittedName>
        <fullName evidence="1">RNA-directed DNA polymerase (Reverse transcriptase)</fullName>
    </submittedName>
</protein>
<dbReference type="EMBL" id="LXQA010065503">
    <property type="protein sequence ID" value="MCI07464.1"/>
    <property type="molecule type" value="Genomic_DNA"/>
</dbReference>
<dbReference type="PANTHER" id="PTHR33116">
    <property type="entry name" value="REVERSE TRANSCRIPTASE ZINC-BINDING DOMAIN-CONTAINING PROTEIN-RELATED-RELATED"/>
    <property type="match status" value="1"/>
</dbReference>
<dbReference type="GO" id="GO:0003964">
    <property type="term" value="F:RNA-directed DNA polymerase activity"/>
    <property type="evidence" value="ECO:0007669"/>
    <property type="project" value="UniProtKB-KW"/>
</dbReference>
<keyword evidence="1" id="KW-0808">Transferase</keyword>
<dbReference type="AlphaFoldDB" id="A0A392P6T8"/>
<keyword evidence="2" id="KW-1185">Reference proteome</keyword>
<proteinExistence type="predicted"/>
<gene>
    <name evidence="1" type="ORF">A2U01_0028533</name>
</gene>
<keyword evidence="1" id="KW-0548">Nucleotidyltransferase</keyword>
<evidence type="ECO:0000313" key="2">
    <source>
        <dbReference type="Proteomes" id="UP000265520"/>
    </source>
</evidence>
<accession>A0A392P6T8</accession>
<dbReference type="Proteomes" id="UP000265520">
    <property type="component" value="Unassembled WGS sequence"/>
</dbReference>
<feature type="non-terminal residue" evidence="1">
    <location>
        <position position="206"/>
    </location>
</feature>
<comment type="caution">
    <text evidence="1">The sequence shown here is derived from an EMBL/GenBank/DDBJ whole genome shotgun (WGS) entry which is preliminary data.</text>
</comment>
<evidence type="ECO:0000313" key="1">
    <source>
        <dbReference type="EMBL" id="MCI07464.1"/>
    </source>
</evidence>
<name>A0A392P6T8_9FABA</name>